<sequence>MTWKFSVDWDPDQLLIMVRCQGLWTMQDTEDFEAGVLNLLDLYQIKRFDMMVDLGLGLTQTAEVAARLMAVDEQFMKRGLRRRAAYSQSAMVRAQVTRLISGKEESRIFPEEETARQWLLAMRRSGVAPAELAHP</sequence>
<proteinExistence type="predicted"/>
<evidence type="ECO:0000313" key="1">
    <source>
        <dbReference type="EMBL" id="QUT04196.1"/>
    </source>
</evidence>
<accession>A0A975Q028</accession>
<dbReference type="RefSeq" id="WP_212608061.1">
    <property type="nucleotide sequence ID" value="NZ_CP073910.1"/>
</dbReference>
<keyword evidence="2" id="KW-1185">Reference proteome</keyword>
<protein>
    <submittedName>
        <fullName evidence="1">Uncharacterized protein</fullName>
    </submittedName>
</protein>
<organism evidence="1 2">
    <name type="scientific">Sphingobium phenoxybenzoativorans</name>
    <dbReference type="NCBI Taxonomy" id="1592790"/>
    <lineage>
        <taxon>Bacteria</taxon>
        <taxon>Pseudomonadati</taxon>
        <taxon>Pseudomonadota</taxon>
        <taxon>Alphaproteobacteria</taxon>
        <taxon>Sphingomonadales</taxon>
        <taxon>Sphingomonadaceae</taxon>
        <taxon>Sphingobium</taxon>
    </lineage>
</organism>
<dbReference type="EMBL" id="CP073910">
    <property type="protein sequence ID" value="QUT04196.1"/>
    <property type="molecule type" value="Genomic_DNA"/>
</dbReference>
<evidence type="ECO:0000313" key="2">
    <source>
        <dbReference type="Proteomes" id="UP000681425"/>
    </source>
</evidence>
<dbReference type="KEGG" id="spph:KFK14_13745"/>
<reference evidence="1" key="1">
    <citation type="submission" date="2021-04" db="EMBL/GenBank/DDBJ databases">
        <title>Isolation of p-tert-butylphenol degrading bacteria Sphingobium phenoxybenzoativorans Tas13 from active sludge.</title>
        <authorList>
            <person name="Li Y."/>
        </authorList>
    </citation>
    <scope>NUCLEOTIDE SEQUENCE</scope>
    <source>
        <strain evidence="1">Tas13</strain>
    </source>
</reference>
<gene>
    <name evidence="1" type="ORF">KFK14_13745</name>
</gene>
<dbReference type="Proteomes" id="UP000681425">
    <property type="component" value="Chromosome"/>
</dbReference>
<dbReference type="AlphaFoldDB" id="A0A975Q028"/>
<name>A0A975Q028_9SPHN</name>